<evidence type="ECO:0000313" key="1">
    <source>
        <dbReference type="EMBL" id="MBL0420663.1"/>
    </source>
</evidence>
<accession>A0A936ZNP9</accession>
<reference evidence="1" key="1">
    <citation type="submission" date="2021-01" db="EMBL/GenBank/DDBJ databases">
        <title>Ramlibacter sp. strain AW1 16S ribosomal RNA gene Genome sequencing and assembly.</title>
        <authorList>
            <person name="Kang M."/>
        </authorList>
    </citation>
    <scope>NUCLEOTIDE SEQUENCE</scope>
    <source>
        <strain evidence="1">AW1</strain>
    </source>
</reference>
<name>A0A936ZNP9_9BURK</name>
<sequence>MATFFKTSRLWIVDYTWRGAPRRWYRALPAGADGAEMLANELADVQGPQARLVAIRPATPEEETDYLHGKAPRHIVCPTGR</sequence>
<protein>
    <submittedName>
        <fullName evidence="1">Uncharacterized protein</fullName>
    </submittedName>
</protein>
<dbReference type="EMBL" id="JAEQNA010000002">
    <property type="protein sequence ID" value="MBL0420663.1"/>
    <property type="molecule type" value="Genomic_DNA"/>
</dbReference>
<evidence type="ECO:0000313" key="2">
    <source>
        <dbReference type="Proteomes" id="UP000613011"/>
    </source>
</evidence>
<dbReference type="AlphaFoldDB" id="A0A936ZNP9"/>
<dbReference type="Proteomes" id="UP000613011">
    <property type="component" value="Unassembled WGS sequence"/>
</dbReference>
<gene>
    <name evidence="1" type="ORF">JI739_09935</name>
</gene>
<proteinExistence type="predicted"/>
<comment type="caution">
    <text evidence="1">The sequence shown here is derived from an EMBL/GenBank/DDBJ whole genome shotgun (WGS) entry which is preliminary data.</text>
</comment>
<organism evidence="1 2">
    <name type="scientific">Ramlibacter aurantiacus</name>
    <dbReference type="NCBI Taxonomy" id="2801330"/>
    <lineage>
        <taxon>Bacteria</taxon>
        <taxon>Pseudomonadati</taxon>
        <taxon>Pseudomonadota</taxon>
        <taxon>Betaproteobacteria</taxon>
        <taxon>Burkholderiales</taxon>
        <taxon>Comamonadaceae</taxon>
        <taxon>Ramlibacter</taxon>
    </lineage>
</organism>
<keyword evidence="2" id="KW-1185">Reference proteome</keyword>